<evidence type="ECO:0000313" key="3">
    <source>
        <dbReference type="Proteomes" id="UP000306147"/>
    </source>
</evidence>
<dbReference type="AlphaFoldDB" id="A0A4S1XHW3"/>
<evidence type="ECO:0000259" key="1">
    <source>
        <dbReference type="PROSITE" id="PS50943"/>
    </source>
</evidence>
<dbReference type="CDD" id="cd00093">
    <property type="entry name" value="HTH_XRE"/>
    <property type="match status" value="1"/>
</dbReference>
<organism evidence="2 3">
    <name type="scientific">Sphingomonas gei</name>
    <dbReference type="NCBI Taxonomy" id="1395960"/>
    <lineage>
        <taxon>Bacteria</taxon>
        <taxon>Pseudomonadati</taxon>
        <taxon>Pseudomonadota</taxon>
        <taxon>Alphaproteobacteria</taxon>
        <taxon>Sphingomonadales</taxon>
        <taxon>Sphingomonadaceae</taxon>
        <taxon>Sphingomonas</taxon>
    </lineage>
</organism>
<dbReference type="InterPro" id="IPR010982">
    <property type="entry name" value="Lambda_DNA-bd_dom_sf"/>
</dbReference>
<keyword evidence="3" id="KW-1185">Reference proteome</keyword>
<dbReference type="GO" id="GO:0003677">
    <property type="term" value="F:DNA binding"/>
    <property type="evidence" value="ECO:0007669"/>
    <property type="project" value="InterPro"/>
</dbReference>
<dbReference type="OrthoDB" id="9785973at2"/>
<protein>
    <submittedName>
        <fullName evidence="2">XRE family transcriptional regulator</fullName>
    </submittedName>
</protein>
<dbReference type="SMART" id="SM00530">
    <property type="entry name" value="HTH_XRE"/>
    <property type="match status" value="1"/>
</dbReference>
<dbReference type="PANTHER" id="PTHR35010:SF4">
    <property type="entry name" value="BLL5781 PROTEIN"/>
    <property type="match status" value="1"/>
</dbReference>
<dbReference type="EMBL" id="SRXT01000001">
    <property type="protein sequence ID" value="TGX55761.1"/>
    <property type="molecule type" value="Genomic_DNA"/>
</dbReference>
<reference evidence="2 3" key="1">
    <citation type="submission" date="2019-04" db="EMBL/GenBank/DDBJ databases">
        <title>Sphingomonas psychrotolerans sp. nov., isolated from soil in the Tianshan Mountains, Xinjiang, China.</title>
        <authorList>
            <person name="Luo Y."/>
            <person name="Sheng H."/>
        </authorList>
    </citation>
    <scope>NUCLEOTIDE SEQUENCE [LARGE SCALE GENOMIC DNA]</scope>
    <source>
        <strain evidence="2 3">ZFGT-11</strain>
    </source>
</reference>
<dbReference type="Proteomes" id="UP000306147">
    <property type="component" value="Unassembled WGS sequence"/>
</dbReference>
<gene>
    <name evidence="2" type="ORF">E5A73_01125</name>
</gene>
<sequence>MEAFTVSTKVLNSTAAGDLLKLWRERRGKSQLDLAIDASVSQRHISFIENGRSIPSRQMLLSLAGVLDLPLRDRNALLLAGGFAPIYSERTWDSPGMGSLTAAVQRMLRQQEPYPAIVLDRYWNVVMTNEASPRFFGKFVDLGRRPEPRNMLHLIFDPDGMRPFVVDWERTAATLIARVHRETAGRVTEARTRALIDGLLAYPDVESHWRDVSQQDDLPMIPLSFMRDGTVLSYFSMVTTVGAPMDVLTQELRIESLFPANAETELYHEKHFA</sequence>
<dbReference type="Pfam" id="PF17765">
    <property type="entry name" value="MLTR_LBD"/>
    <property type="match status" value="1"/>
</dbReference>
<dbReference type="Pfam" id="PF13560">
    <property type="entry name" value="HTH_31"/>
    <property type="match status" value="1"/>
</dbReference>
<name>A0A4S1XHW3_9SPHN</name>
<accession>A0A4S1XHW3</accession>
<dbReference type="Gene3D" id="1.10.260.40">
    <property type="entry name" value="lambda repressor-like DNA-binding domains"/>
    <property type="match status" value="1"/>
</dbReference>
<dbReference type="PANTHER" id="PTHR35010">
    <property type="entry name" value="BLL4672 PROTEIN-RELATED"/>
    <property type="match status" value="1"/>
</dbReference>
<dbReference type="InterPro" id="IPR001387">
    <property type="entry name" value="Cro/C1-type_HTH"/>
</dbReference>
<dbReference type="InterPro" id="IPR041413">
    <property type="entry name" value="MLTR_LBD"/>
</dbReference>
<comment type="caution">
    <text evidence="2">The sequence shown here is derived from an EMBL/GenBank/DDBJ whole genome shotgun (WGS) entry which is preliminary data.</text>
</comment>
<proteinExistence type="predicted"/>
<evidence type="ECO:0000313" key="2">
    <source>
        <dbReference type="EMBL" id="TGX55761.1"/>
    </source>
</evidence>
<dbReference type="Gene3D" id="3.30.450.180">
    <property type="match status" value="1"/>
</dbReference>
<feature type="domain" description="HTH cro/C1-type" evidence="1">
    <location>
        <begin position="20"/>
        <end position="74"/>
    </location>
</feature>
<dbReference type="PROSITE" id="PS50943">
    <property type="entry name" value="HTH_CROC1"/>
    <property type="match status" value="1"/>
</dbReference>
<dbReference type="SUPFAM" id="SSF47413">
    <property type="entry name" value="lambda repressor-like DNA-binding domains"/>
    <property type="match status" value="1"/>
</dbReference>